<feature type="region of interest" description="Disordered" evidence="7">
    <location>
        <begin position="623"/>
        <end position="647"/>
    </location>
</feature>
<keyword evidence="10" id="KW-1185">Reference proteome</keyword>
<dbReference type="Proteomes" id="UP000051952">
    <property type="component" value="Unassembled WGS sequence"/>
</dbReference>
<evidence type="ECO:0000256" key="4">
    <source>
        <dbReference type="ARBA" id="ARBA00022989"/>
    </source>
</evidence>
<dbReference type="OMA" id="FLAMMCI"/>
<name>A0A0S4JV98_BODSA</name>
<evidence type="ECO:0000256" key="1">
    <source>
        <dbReference type="ARBA" id="ARBA00004141"/>
    </source>
</evidence>
<dbReference type="InterPro" id="IPR003445">
    <property type="entry name" value="Cat_transpt"/>
</dbReference>
<gene>
    <name evidence="9" type="ORF">BSAL_37595</name>
</gene>
<dbReference type="VEuPathDB" id="TriTrypDB:BSAL_37595"/>
<dbReference type="EMBL" id="CYKH01002045">
    <property type="protein sequence ID" value="CUG92496.1"/>
    <property type="molecule type" value="Genomic_DNA"/>
</dbReference>
<feature type="transmembrane region" description="Helical" evidence="8">
    <location>
        <begin position="158"/>
        <end position="180"/>
    </location>
</feature>
<keyword evidence="3 8" id="KW-0812">Transmembrane</keyword>
<feature type="compositionally biased region" description="Basic and acidic residues" evidence="7">
    <location>
        <begin position="630"/>
        <end position="647"/>
    </location>
</feature>
<feature type="transmembrane region" description="Helical" evidence="8">
    <location>
        <begin position="462"/>
        <end position="479"/>
    </location>
</feature>
<dbReference type="GO" id="GO:1990573">
    <property type="term" value="P:potassium ion import across plasma membrane"/>
    <property type="evidence" value="ECO:0007669"/>
    <property type="project" value="TreeGrafter"/>
</dbReference>
<proteinExistence type="predicted"/>
<keyword evidence="5" id="KW-0406">Ion transport</keyword>
<keyword evidence="2" id="KW-0813">Transport</keyword>
<evidence type="ECO:0000313" key="9">
    <source>
        <dbReference type="EMBL" id="CUG92496.1"/>
    </source>
</evidence>
<evidence type="ECO:0000256" key="3">
    <source>
        <dbReference type="ARBA" id="ARBA00022692"/>
    </source>
</evidence>
<reference evidence="10" key="1">
    <citation type="submission" date="2015-09" db="EMBL/GenBank/DDBJ databases">
        <authorList>
            <consortium name="Pathogen Informatics"/>
        </authorList>
    </citation>
    <scope>NUCLEOTIDE SEQUENCE [LARGE SCALE GENOMIC DNA]</scope>
    <source>
        <strain evidence="10">Lake Konstanz</strain>
    </source>
</reference>
<accession>A0A0S4JV98</accession>
<evidence type="ECO:0000256" key="2">
    <source>
        <dbReference type="ARBA" id="ARBA00022448"/>
    </source>
</evidence>
<feature type="transmembrane region" description="Helical" evidence="8">
    <location>
        <begin position="220"/>
        <end position="239"/>
    </location>
</feature>
<keyword evidence="6 8" id="KW-0472">Membrane</keyword>
<organism evidence="9 10">
    <name type="scientific">Bodo saltans</name>
    <name type="common">Flagellated protozoan</name>
    <dbReference type="NCBI Taxonomy" id="75058"/>
    <lineage>
        <taxon>Eukaryota</taxon>
        <taxon>Discoba</taxon>
        <taxon>Euglenozoa</taxon>
        <taxon>Kinetoplastea</taxon>
        <taxon>Metakinetoplastina</taxon>
        <taxon>Eubodonida</taxon>
        <taxon>Bodonidae</taxon>
        <taxon>Bodo</taxon>
    </lineage>
</organism>
<evidence type="ECO:0000256" key="8">
    <source>
        <dbReference type="SAM" id="Phobius"/>
    </source>
</evidence>
<dbReference type="PANTHER" id="PTHR31064">
    <property type="entry name" value="POTASSIUM TRANSPORT PROTEIN DDB_G0292412-RELATED"/>
    <property type="match status" value="1"/>
</dbReference>
<comment type="subcellular location">
    <subcellularLocation>
        <location evidence="1">Membrane</location>
        <topology evidence="1">Multi-pass membrane protein</topology>
    </subcellularLocation>
</comment>
<feature type="transmembrane region" description="Helical" evidence="8">
    <location>
        <begin position="80"/>
        <end position="103"/>
    </location>
</feature>
<protein>
    <submittedName>
        <fullName evidence="9">Potassium transporter, putative</fullName>
    </submittedName>
</protein>
<dbReference type="GO" id="GO:0140107">
    <property type="term" value="F:high-affinity potassium ion transmembrane transporter activity"/>
    <property type="evidence" value="ECO:0007669"/>
    <property type="project" value="TreeGrafter"/>
</dbReference>
<dbReference type="Pfam" id="PF02386">
    <property type="entry name" value="TrkH"/>
    <property type="match status" value="1"/>
</dbReference>
<keyword evidence="4 8" id="KW-1133">Transmembrane helix</keyword>
<dbReference type="PANTHER" id="PTHR31064:SF30">
    <property type="entry name" value="HIGH-AFFINITY POTASSIUM TRANSPORT PROTEIN-RELATED"/>
    <property type="match status" value="1"/>
</dbReference>
<evidence type="ECO:0000256" key="7">
    <source>
        <dbReference type="SAM" id="MobiDB-lite"/>
    </source>
</evidence>
<evidence type="ECO:0000256" key="5">
    <source>
        <dbReference type="ARBA" id="ARBA00023065"/>
    </source>
</evidence>
<evidence type="ECO:0000313" key="10">
    <source>
        <dbReference type="Proteomes" id="UP000051952"/>
    </source>
</evidence>
<dbReference type="GO" id="GO:0005886">
    <property type="term" value="C:plasma membrane"/>
    <property type="evidence" value="ECO:0007669"/>
    <property type="project" value="TreeGrafter"/>
</dbReference>
<evidence type="ECO:0000256" key="6">
    <source>
        <dbReference type="ARBA" id="ARBA00023136"/>
    </source>
</evidence>
<dbReference type="AlphaFoldDB" id="A0A0S4JV98"/>
<sequence>MSAPTRELSSERQFSFRSIDVKRKLLATATRAVSYVTTYYQNNSYRVIFALFTLTVSWTCAAIMYAIQHETSEPVPMFQSWFLAISCFSGSGLAIVDVTQWYWSSQMMLMMICELGCVPLCSALPSLLRLWSLRRVDFAAIHPSDALIVKRHNKVNTVIVWTCIAYWFLFQLIAILFVIVACQMPIWWSMFTVASGFTNSGFALDSRSFAIPELIQKPQLLLSMILLIPAGNTLFPVWLRVFVGCCYQITRRITTRSVANPSLEQRKRWFLFNLSLTEFTDGLDELLQCPSLYATHLFSNKSTMRLLGMWIGLTFLDYLMFIPDYNTNAFLTTDYQWLQALFQTATIRTAGFTIMVLDNVPIGHLVYWVVAMYLSSYPFMITEQTVRSETKPVEEADADRDLQEESSDKDLLAATPVDAILSILHPENFSPSSLAATSRAIVEISHEITDKAQVTAAQEICWLYLAFIIIAYAESGTMADSSDEASALRMLFEIVSAYGTVGLSLSSVHQPNVAFSATWGTLSQFVLIVLMYFGKFRGLPQTVEIHWVSDLIDAHRVVDANGKIVDVVQSESPVVLTCSPLTAPSTSQCPEVTMVSSSGSVPHDMLDGSFSAEMIQVQTTVDVHPGEQTSKQERAQDDEASHHFAVV</sequence>
<feature type="transmembrane region" description="Helical" evidence="8">
    <location>
        <begin position="514"/>
        <end position="533"/>
    </location>
</feature>
<feature type="transmembrane region" description="Helical" evidence="8">
    <location>
        <begin position="47"/>
        <end position="68"/>
    </location>
</feature>
<dbReference type="OrthoDB" id="9999863at2759"/>
<dbReference type="InterPro" id="IPR051143">
    <property type="entry name" value="TrkH_K-transport"/>
</dbReference>
<dbReference type="GO" id="GO:0030007">
    <property type="term" value="P:intracellular potassium ion homeostasis"/>
    <property type="evidence" value="ECO:0007669"/>
    <property type="project" value="TreeGrafter"/>
</dbReference>